<keyword evidence="5" id="KW-0812">Transmembrane</keyword>
<comment type="caution">
    <text evidence="7">The sequence shown here is derived from an EMBL/GenBank/DDBJ whole genome shotgun (WGS) entry which is preliminary data.</text>
</comment>
<dbReference type="SUPFAM" id="SSF55874">
    <property type="entry name" value="ATPase domain of HSP90 chaperone/DNA topoisomerase II/histidine kinase"/>
    <property type="match status" value="1"/>
</dbReference>
<keyword evidence="8" id="KW-1185">Reference proteome</keyword>
<evidence type="ECO:0000313" key="8">
    <source>
        <dbReference type="Proteomes" id="UP001499915"/>
    </source>
</evidence>
<dbReference type="CDD" id="cd00082">
    <property type="entry name" value="HisKA"/>
    <property type="match status" value="1"/>
</dbReference>
<feature type="domain" description="Histidine kinase" evidence="6">
    <location>
        <begin position="534"/>
        <end position="774"/>
    </location>
</feature>
<sequence length="790" mass="88326">MGKHRGGQDKSVFRVLWGTYIRNALIPIVFIELALIVAYLATNYLVRDQNIATMQRSAQESLLETARIESDVITTQLQGVTEMTDLFAAMMRHAYDQPFKPDEQELARYSLSDNGVWYTRPDTPGAAVFYSAFTKVGEAEKNKAWQLAQIDPLMKQIVDSSLLVTQAYLNTHDSMNRIYPGFDVLAQYPFDMNIPEYNFYYEADAEHNPERQVVWTDVYIDPAGQGWMASAIAPVYRTGTDFLEGVVGLDIRVSEIIRQVLSLKLPWDSYALLVDSTGTIMAMPKAAERDWQLRELTDHDYATAIMQDTFKPEEFNLFRRDDSQPLAQGLNQSDSGVVALELDGLPKLAAWSRIPGADWHLLVVADQSSLYADANALKERVDQIAVGMILALLAFYLLFMIYLYRKSVKVSLRLSEPMRALRAMIYQIGEGQYRPQPAASDIVELSAVSSGLKDMALTLEQSRNQLDEANRRLESMNQALEQRVEERTQKLKQTNEALRHEREEQARLIQKLKDTQAQLVQSEKMASVGVLATGVAHEINNPLAFVSANVSILNDYVPALLRLHQGAVELMAEAERTALKKLEEQEKFSYIEEDLPDLLADSLEGIRRIRHITESLLEFSHAGDTAWQSCDINHCVETTLVICHHEYKNKAKVLSELDPLLPKAQAVPAQINQVIMALVVNAAQATRVNGLIRIATSHTGSEIQIRVEDNGSGIAPEDLDHIFEPFYTTKDVGQGTGLGLAVTYGIVSAHHGRIEVDSTPGEGSSFNVILPIKQQSVTSANDKRVEVEGA</sequence>
<comment type="catalytic activity">
    <reaction evidence="1">
        <text>ATP + protein L-histidine = ADP + protein N-phospho-L-histidine.</text>
        <dbReference type="EC" id="2.7.13.3"/>
    </reaction>
</comment>
<dbReference type="EC" id="2.7.13.3" evidence="2"/>
<evidence type="ECO:0000256" key="1">
    <source>
        <dbReference type="ARBA" id="ARBA00000085"/>
    </source>
</evidence>
<dbReference type="CDD" id="cd12912">
    <property type="entry name" value="PDC2_MCP_like"/>
    <property type="match status" value="1"/>
</dbReference>
<dbReference type="SMART" id="SM00387">
    <property type="entry name" value="HATPase_c"/>
    <property type="match status" value="1"/>
</dbReference>
<name>A0ABN1I483_9GAMM</name>
<feature type="coiled-coil region" evidence="4">
    <location>
        <begin position="452"/>
        <end position="518"/>
    </location>
</feature>
<feature type="transmembrane region" description="Helical" evidence="5">
    <location>
        <begin position="20"/>
        <end position="41"/>
    </location>
</feature>
<proteinExistence type="predicted"/>
<evidence type="ECO:0000313" key="7">
    <source>
        <dbReference type="EMBL" id="GAA0687591.1"/>
    </source>
</evidence>
<dbReference type="PROSITE" id="PS50109">
    <property type="entry name" value="HIS_KIN"/>
    <property type="match status" value="1"/>
</dbReference>
<evidence type="ECO:0000256" key="2">
    <source>
        <dbReference type="ARBA" id="ARBA00012438"/>
    </source>
</evidence>
<gene>
    <name evidence="7" type="ORF">GCM10009104_12150</name>
</gene>
<keyword evidence="4" id="KW-0175">Coiled coil</keyword>
<dbReference type="Gene3D" id="1.10.287.130">
    <property type="match status" value="1"/>
</dbReference>
<dbReference type="InterPro" id="IPR036097">
    <property type="entry name" value="HisK_dim/P_sf"/>
</dbReference>
<evidence type="ECO:0000256" key="4">
    <source>
        <dbReference type="SAM" id="Coils"/>
    </source>
</evidence>
<accession>A0ABN1I483</accession>
<keyword evidence="3" id="KW-0597">Phosphoprotein</keyword>
<reference evidence="7 8" key="1">
    <citation type="journal article" date="2019" name="Int. J. Syst. Evol. Microbiol.">
        <title>The Global Catalogue of Microorganisms (GCM) 10K type strain sequencing project: providing services to taxonomists for standard genome sequencing and annotation.</title>
        <authorList>
            <consortium name="The Broad Institute Genomics Platform"/>
            <consortium name="The Broad Institute Genome Sequencing Center for Infectious Disease"/>
            <person name="Wu L."/>
            <person name="Ma J."/>
        </authorList>
    </citation>
    <scope>NUCLEOTIDE SEQUENCE [LARGE SCALE GENOMIC DNA]</scope>
    <source>
        <strain evidence="7 8">JCM 15134</strain>
    </source>
</reference>
<dbReference type="PANTHER" id="PTHR43065:SF50">
    <property type="entry name" value="HISTIDINE KINASE"/>
    <property type="match status" value="1"/>
</dbReference>
<dbReference type="Pfam" id="PF02518">
    <property type="entry name" value="HATPase_c"/>
    <property type="match status" value="1"/>
</dbReference>
<dbReference type="InterPro" id="IPR003661">
    <property type="entry name" value="HisK_dim/P_dom"/>
</dbReference>
<dbReference type="PRINTS" id="PR00344">
    <property type="entry name" value="BCTRLSENSOR"/>
</dbReference>
<dbReference type="InterPro" id="IPR036890">
    <property type="entry name" value="HATPase_C_sf"/>
</dbReference>
<dbReference type="InterPro" id="IPR004358">
    <property type="entry name" value="Sig_transdc_His_kin-like_C"/>
</dbReference>
<organism evidence="7 8">
    <name type="scientific">Marinobacterium maritimum</name>
    <dbReference type="NCBI Taxonomy" id="500162"/>
    <lineage>
        <taxon>Bacteria</taxon>
        <taxon>Pseudomonadati</taxon>
        <taxon>Pseudomonadota</taxon>
        <taxon>Gammaproteobacteria</taxon>
        <taxon>Oceanospirillales</taxon>
        <taxon>Oceanospirillaceae</taxon>
        <taxon>Marinobacterium</taxon>
    </lineage>
</organism>
<keyword evidence="5" id="KW-1133">Transmembrane helix</keyword>
<keyword evidence="5" id="KW-0472">Membrane</keyword>
<dbReference type="PANTHER" id="PTHR43065">
    <property type="entry name" value="SENSOR HISTIDINE KINASE"/>
    <property type="match status" value="1"/>
</dbReference>
<evidence type="ECO:0000256" key="3">
    <source>
        <dbReference type="ARBA" id="ARBA00022553"/>
    </source>
</evidence>
<dbReference type="EMBL" id="BAAAET010000001">
    <property type="protein sequence ID" value="GAA0687591.1"/>
    <property type="molecule type" value="Genomic_DNA"/>
</dbReference>
<dbReference type="InterPro" id="IPR003594">
    <property type="entry name" value="HATPase_dom"/>
</dbReference>
<evidence type="ECO:0000256" key="5">
    <source>
        <dbReference type="SAM" id="Phobius"/>
    </source>
</evidence>
<dbReference type="Gene3D" id="3.30.450.20">
    <property type="entry name" value="PAS domain"/>
    <property type="match status" value="1"/>
</dbReference>
<dbReference type="SUPFAM" id="SSF47384">
    <property type="entry name" value="Homodimeric domain of signal transducing histidine kinase"/>
    <property type="match status" value="1"/>
</dbReference>
<dbReference type="Gene3D" id="3.30.565.10">
    <property type="entry name" value="Histidine kinase-like ATPase, C-terminal domain"/>
    <property type="match status" value="1"/>
</dbReference>
<dbReference type="Proteomes" id="UP001499915">
    <property type="component" value="Unassembled WGS sequence"/>
</dbReference>
<dbReference type="InterPro" id="IPR005467">
    <property type="entry name" value="His_kinase_dom"/>
</dbReference>
<feature type="transmembrane region" description="Helical" evidence="5">
    <location>
        <begin position="384"/>
        <end position="404"/>
    </location>
</feature>
<evidence type="ECO:0000259" key="6">
    <source>
        <dbReference type="PROSITE" id="PS50109"/>
    </source>
</evidence>
<protein>
    <recommendedName>
        <fullName evidence="2">histidine kinase</fullName>
        <ecNumber evidence="2">2.7.13.3</ecNumber>
    </recommendedName>
</protein>
<dbReference type="RefSeq" id="WP_343803763.1">
    <property type="nucleotide sequence ID" value="NZ_BAAAET010000001.1"/>
</dbReference>